<feature type="compositionally biased region" description="Polar residues" evidence="1">
    <location>
        <begin position="15"/>
        <end position="24"/>
    </location>
</feature>
<name>A0A165AF30_XYLHT</name>
<dbReference type="AlphaFoldDB" id="A0A165AF30"/>
<dbReference type="Proteomes" id="UP000076632">
    <property type="component" value="Unassembled WGS sequence"/>
</dbReference>
<evidence type="ECO:0000256" key="1">
    <source>
        <dbReference type="SAM" id="MobiDB-lite"/>
    </source>
</evidence>
<proteinExistence type="predicted"/>
<dbReference type="EMBL" id="KV407463">
    <property type="protein sequence ID" value="KZF20372.1"/>
    <property type="molecule type" value="Genomic_DNA"/>
</dbReference>
<dbReference type="InParanoid" id="A0A165AF30"/>
<sequence length="134" mass="15509">MVLDRQQADGGSAQRAMTSSSYQTKNSTKILGNVPEKYDCDHRVSGAFPHATRYFTTLCIFIIHLHRSCMVCTITAHGELRFFVPPLPNHTYFNNGPPLKELARFFGNWQLFFSFFFFCLVHFLFGQRKPKFFA</sequence>
<evidence type="ECO:0000256" key="2">
    <source>
        <dbReference type="SAM" id="Phobius"/>
    </source>
</evidence>
<accession>A0A165AF30</accession>
<evidence type="ECO:0000313" key="3">
    <source>
        <dbReference type="EMBL" id="KZF20372.1"/>
    </source>
</evidence>
<dbReference type="GeneID" id="28900179"/>
<feature type="transmembrane region" description="Helical" evidence="2">
    <location>
        <begin position="106"/>
        <end position="125"/>
    </location>
</feature>
<gene>
    <name evidence="3" type="ORF">L228DRAFT_26786</name>
</gene>
<organism evidence="3 4">
    <name type="scientific">Xylona heveae (strain CBS 132557 / TC161)</name>
    <dbReference type="NCBI Taxonomy" id="1328760"/>
    <lineage>
        <taxon>Eukaryota</taxon>
        <taxon>Fungi</taxon>
        <taxon>Dikarya</taxon>
        <taxon>Ascomycota</taxon>
        <taxon>Pezizomycotina</taxon>
        <taxon>Xylonomycetes</taxon>
        <taxon>Xylonales</taxon>
        <taxon>Xylonaceae</taxon>
        <taxon>Xylona</taxon>
    </lineage>
</organism>
<keyword evidence="2" id="KW-0472">Membrane</keyword>
<dbReference type="RefSeq" id="XP_018185927.1">
    <property type="nucleotide sequence ID" value="XM_018335042.1"/>
</dbReference>
<keyword evidence="2" id="KW-1133">Transmembrane helix</keyword>
<evidence type="ECO:0000313" key="4">
    <source>
        <dbReference type="Proteomes" id="UP000076632"/>
    </source>
</evidence>
<reference evidence="3 4" key="1">
    <citation type="journal article" date="2016" name="Fungal Biol.">
        <title>The genome of Xylona heveae provides a window into fungal endophytism.</title>
        <authorList>
            <person name="Gazis R."/>
            <person name="Kuo A."/>
            <person name="Riley R."/>
            <person name="LaButti K."/>
            <person name="Lipzen A."/>
            <person name="Lin J."/>
            <person name="Amirebrahimi M."/>
            <person name="Hesse C.N."/>
            <person name="Spatafora J.W."/>
            <person name="Henrissat B."/>
            <person name="Hainaut M."/>
            <person name="Grigoriev I.V."/>
            <person name="Hibbett D.S."/>
        </authorList>
    </citation>
    <scope>NUCLEOTIDE SEQUENCE [LARGE SCALE GENOMIC DNA]</scope>
    <source>
        <strain evidence="3 4">TC161</strain>
    </source>
</reference>
<protein>
    <submittedName>
        <fullName evidence="3">Uncharacterized protein</fullName>
    </submittedName>
</protein>
<keyword evidence="4" id="KW-1185">Reference proteome</keyword>
<feature type="region of interest" description="Disordered" evidence="1">
    <location>
        <begin position="1"/>
        <end position="24"/>
    </location>
</feature>
<keyword evidence="2" id="KW-0812">Transmembrane</keyword>